<dbReference type="Pfam" id="PF04545">
    <property type="entry name" value="Sigma70_r4"/>
    <property type="match status" value="1"/>
</dbReference>
<feature type="domain" description="RNA polymerase sigma-70" evidence="8">
    <location>
        <begin position="261"/>
        <end position="274"/>
    </location>
</feature>
<keyword evidence="3 6" id="KW-0731">Sigma factor</keyword>
<keyword evidence="5 6" id="KW-0804">Transcription</keyword>
<dbReference type="PANTHER" id="PTHR30603">
    <property type="entry name" value="RNA POLYMERASE SIGMA FACTOR RPO"/>
    <property type="match status" value="1"/>
</dbReference>
<dbReference type="Proteomes" id="UP000327011">
    <property type="component" value="Unassembled WGS sequence"/>
</dbReference>
<comment type="similarity">
    <text evidence="1 6">Belongs to the sigma-70 factor family.</text>
</comment>
<dbReference type="Pfam" id="PF00140">
    <property type="entry name" value="Sigma70_r1_2"/>
    <property type="match status" value="1"/>
</dbReference>
<dbReference type="InterPro" id="IPR007627">
    <property type="entry name" value="RNA_pol_sigma70_r2"/>
</dbReference>
<dbReference type="InterPro" id="IPR013325">
    <property type="entry name" value="RNA_pol_sigma_r2"/>
</dbReference>
<comment type="caution">
    <text evidence="10">The sequence shown here is derived from an EMBL/GenBank/DDBJ whole genome shotgun (WGS) entry which is preliminary data.</text>
</comment>
<feature type="domain" description="RNA polymerase sigma-70" evidence="9">
    <location>
        <begin position="430"/>
        <end position="456"/>
    </location>
</feature>
<dbReference type="GO" id="GO:0003677">
    <property type="term" value="F:DNA binding"/>
    <property type="evidence" value="ECO:0007669"/>
    <property type="project" value="UniProtKB-KW"/>
</dbReference>
<comment type="function">
    <text evidence="6">Sigma factors are initiation factors that promote the attachment of RNA polymerase to specific initiation sites and are then released.</text>
</comment>
<protein>
    <recommendedName>
        <fullName evidence="6">RNA polymerase sigma factor</fullName>
    </recommendedName>
</protein>
<dbReference type="Gene3D" id="1.10.601.10">
    <property type="entry name" value="RNA Polymerase Primary Sigma Factor"/>
    <property type="match status" value="2"/>
</dbReference>
<feature type="compositionally biased region" description="Low complexity" evidence="7">
    <location>
        <begin position="103"/>
        <end position="119"/>
    </location>
</feature>
<evidence type="ECO:0000256" key="3">
    <source>
        <dbReference type="ARBA" id="ARBA00023082"/>
    </source>
</evidence>
<dbReference type="EMBL" id="VYTZ01000005">
    <property type="protein sequence ID" value="KAA9378319.1"/>
    <property type="molecule type" value="Genomic_DNA"/>
</dbReference>
<dbReference type="SUPFAM" id="SSF88659">
    <property type="entry name" value="Sigma3 and sigma4 domains of RNA polymerase sigma factors"/>
    <property type="match status" value="2"/>
</dbReference>
<evidence type="ECO:0000256" key="4">
    <source>
        <dbReference type="ARBA" id="ARBA00023125"/>
    </source>
</evidence>
<dbReference type="GO" id="GO:0016987">
    <property type="term" value="F:sigma factor activity"/>
    <property type="evidence" value="ECO:0007669"/>
    <property type="project" value="UniProtKB-KW"/>
</dbReference>
<dbReference type="InterPro" id="IPR036388">
    <property type="entry name" value="WH-like_DNA-bd_sf"/>
</dbReference>
<keyword evidence="2 6" id="KW-0805">Transcription regulation</keyword>
<evidence type="ECO:0000256" key="1">
    <source>
        <dbReference type="ARBA" id="ARBA00007788"/>
    </source>
</evidence>
<dbReference type="Pfam" id="PF04542">
    <property type="entry name" value="Sigma70_r2"/>
    <property type="match status" value="1"/>
</dbReference>
<dbReference type="CDD" id="cd06171">
    <property type="entry name" value="Sigma70_r4"/>
    <property type="match status" value="1"/>
</dbReference>
<name>A0A5J5K1S2_9ACTN</name>
<dbReference type="InterPro" id="IPR007630">
    <property type="entry name" value="RNA_pol_sigma70_r4"/>
</dbReference>
<evidence type="ECO:0000256" key="5">
    <source>
        <dbReference type="ARBA" id="ARBA00023163"/>
    </source>
</evidence>
<dbReference type="InterPro" id="IPR007624">
    <property type="entry name" value="RNA_pol_sigma70_r3"/>
</dbReference>
<dbReference type="NCBIfam" id="TIGR02937">
    <property type="entry name" value="sigma70-ECF"/>
    <property type="match status" value="1"/>
</dbReference>
<dbReference type="InterPro" id="IPR050239">
    <property type="entry name" value="Sigma-70_RNA_pol_init_factors"/>
</dbReference>
<feature type="compositionally biased region" description="Polar residues" evidence="7">
    <location>
        <begin position="81"/>
        <end position="93"/>
    </location>
</feature>
<dbReference type="GO" id="GO:0006352">
    <property type="term" value="P:DNA-templated transcription initiation"/>
    <property type="evidence" value="ECO:0007669"/>
    <property type="project" value="InterPro"/>
</dbReference>
<gene>
    <name evidence="10" type="ORF">F5972_15725</name>
</gene>
<dbReference type="PANTHER" id="PTHR30603:SF60">
    <property type="entry name" value="RNA POLYMERASE SIGMA FACTOR RPOD"/>
    <property type="match status" value="1"/>
</dbReference>
<dbReference type="FunFam" id="1.10.601.10:FF:000001">
    <property type="entry name" value="RNA polymerase sigma factor SigA"/>
    <property type="match status" value="1"/>
</dbReference>
<keyword evidence="11" id="KW-1185">Reference proteome</keyword>
<evidence type="ECO:0000256" key="2">
    <source>
        <dbReference type="ARBA" id="ARBA00023015"/>
    </source>
</evidence>
<organism evidence="10 11">
    <name type="scientific">Microbispora cellulosiformans</name>
    <dbReference type="NCBI Taxonomy" id="2614688"/>
    <lineage>
        <taxon>Bacteria</taxon>
        <taxon>Bacillati</taxon>
        <taxon>Actinomycetota</taxon>
        <taxon>Actinomycetes</taxon>
        <taxon>Streptosporangiales</taxon>
        <taxon>Streptosporangiaceae</taxon>
        <taxon>Microbispora</taxon>
    </lineage>
</organism>
<accession>A0A5J5K1S2</accession>
<dbReference type="Pfam" id="PF04539">
    <property type="entry name" value="Sigma70_r3"/>
    <property type="match status" value="1"/>
</dbReference>
<evidence type="ECO:0000256" key="6">
    <source>
        <dbReference type="RuleBase" id="RU362124"/>
    </source>
</evidence>
<dbReference type="RefSeq" id="WP_150934231.1">
    <property type="nucleotide sequence ID" value="NZ_VYTZ01000005.1"/>
</dbReference>
<dbReference type="PROSITE" id="PS00715">
    <property type="entry name" value="SIGMA70_1"/>
    <property type="match status" value="1"/>
</dbReference>
<proteinExistence type="inferred from homology"/>
<evidence type="ECO:0000256" key="7">
    <source>
        <dbReference type="SAM" id="MobiDB-lite"/>
    </source>
</evidence>
<dbReference type="InterPro" id="IPR014284">
    <property type="entry name" value="RNA_pol_sigma-70_dom"/>
</dbReference>
<evidence type="ECO:0000313" key="10">
    <source>
        <dbReference type="EMBL" id="KAA9378319.1"/>
    </source>
</evidence>
<evidence type="ECO:0000259" key="9">
    <source>
        <dbReference type="PROSITE" id="PS00716"/>
    </source>
</evidence>
<evidence type="ECO:0000313" key="11">
    <source>
        <dbReference type="Proteomes" id="UP000327011"/>
    </source>
</evidence>
<keyword evidence="4 6" id="KW-0238">DNA-binding</keyword>
<feature type="region of interest" description="Disordered" evidence="7">
    <location>
        <begin position="1"/>
        <end position="24"/>
    </location>
</feature>
<dbReference type="AlphaFoldDB" id="A0A5J5K1S2"/>
<dbReference type="InterPro" id="IPR013324">
    <property type="entry name" value="RNA_pol_sigma_r3/r4-like"/>
</dbReference>
<dbReference type="Gene3D" id="1.10.10.10">
    <property type="entry name" value="Winged helix-like DNA-binding domain superfamily/Winged helix DNA-binding domain"/>
    <property type="match status" value="2"/>
</dbReference>
<dbReference type="InterPro" id="IPR000943">
    <property type="entry name" value="RNA_pol_sigma70"/>
</dbReference>
<dbReference type="PROSITE" id="PS00716">
    <property type="entry name" value="SIGMA70_2"/>
    <property type="match status" value="1"/>
</dbReference>
<evidence type="ECO:0000259" key="8">
    <source>
        <dbReference type="PROSITE" id="PS00715"/>
    </source>
</evidence>
<feature type="region of interest" description="Disordered" evidence="7">
    <location>
        <begin position="69"/>
        <end position="164"/>
    </location>
</feature>
<dbReference type="PRINTS" id="PR00046">
    <property type="entry name" value="SIGMA70FCT"/>
</dbReference>
<dbReference type="InterPro" id="IPR009042">
    <property type="entry name" value="RNA_pol_sigma70_r1_2"/>
</dbReference>
<dbReference type="SUPFAM" id="SSF88946">
    <property type="entry name" value="Sigma2 domain of RNA polymerase sigma factors"/>
    <property type="match status" value="1"/>
</dbReference>
<reference evidence="10 11" key="1">
    <citation type="submission" date="2019-09" db="EMBL/GenBank/DDBJ databases">
        <title>Screening of Novel Bioactive Compounds from Soil-Associated.</title>
        <authorList>
            <person name="Gong X."/>
        </authorList>
    </citation>
    <scope>NUCLEOTIDE SEQUENCE [LARGE SCALE GENOMIC DNA]</scope>
    <source>
        <strain evidence="10 11">Gxj-6</strain>
    </source>
</reference>
<feature type="compositionally biased region" description="Acidic residues" evidence="7">
    <location>
        <begin position="133"/>
        <end position="161"/>
    </location>
</feature>
<sequence length="470" mass="51741">MPRTAVANSHEREVTPTTLDRLLERGRTQGRLSLSELREAFAEAGVSPVEGRSILRELTEAGVNLAAENEPGLTAGARTPAQKSTQKSTQTSGEAPARKSRRAAQAAAQAAGDAPARGGAAKRRTAKANADTTAEEPYDEDVAGAEAEAEAADNEPLDLDDTSSVMGDSVHTYLKSIGRRTLLTAAQEVELAKRIEAGLYAEYKLETALESGDHLPAHVREDLEWAIEDGRRAKDHMLEANLRLVVSVAKKYTDRGMALLDVVQEGNLGLIRAVEKFDYTKGYKFSTYAMWWIRQAIQRGFADSARTIRLPVHVLEMLSKLSRVERDMHQRLGREPTPEELAAELDKTPDQIEELLRTSRQPISLDSTIGEDGETRIGDLIEDVDSPEASEVVDRQLLAEQLKGVLGNLSPREAKIMSLRFGLADGKPHTLDEIGKHLGLTRERIRQLEKESLSKLRHPSNTRPLLDWAS</sequence>